<feature type="domain" description="DM10" evidence="7">
    <location>
        <begin position="1"/>
        <end position="93"/>
    </location>
</feature>
<dbReference type="EMBL" id="JAEFCI010011160">
    <property type="protein sequence ID" value="KAG5456785.1"/>
    <property type="molecule type" value="Genomic_DNA"/>
</dbReference>
<keyword evidence="5" id="KW-0206">Cytoskeleton</keyword>
<comment type="caution">
    <text evidence="8">The sequence shown here is derived from an EMBL/GenBank/DDBJ whole genome shotgun (WGS) entry which is preliminary data.</text>
</comment>
<dbReference type="PANTHER" id="PTHR12086:SF11">
    <property type="entry name" value="EF-HAND DOMAIN-CONTAINING FAMILY MEMBER C2"/>
    <property type="match status" value="1"/>
</dbReference>
<evidence type="ECO:0000259" key="7">
    <source>
        <dbReference type="PROSITE" id="PS51336"/>
    </source>
</evidence>
<dbReference type="Proteomes" id="UP000673691">
    <property type="component" value="Unassembled WGS sequence"/>
</dbReference>
<dbReference type="InterPro" id="IPR040193">
    <property type="entry name" value="EFHC1/EFHC2/EFHB"/>
</dbReference>
<evidence type="ECO:0000256" key="6">
    <source>
        <dbReference type="ARBA" id="ARBA00023273"/>
    </source>
</evidence>
<dbReference type="InterPro" id="IPR006602">
    <property type="entry name" value="DM10_dom"/>
</dbReference>
<evidence type="ECO:0000256" key="4">
    <source>
        <dbReference type="ARBA" id="ARBA00022737"/>
    </source>
</evidence>
<dbReference type="GO" id="GO:0005929">
    <property type="term" value="C:cilium"/>
    <property type="evidence" value="ECO:0007669"/>
    <property type="project" value="UniProtKB-SubCell"/>
</dbReference>
<dbReference type="OrthoDB" id="10255210at2759"/>
<proteinExistence type="predicted"/>
<keyword evidence="4" id="KW-0677">Repeat</keyword>
<keyword evidence="9" id="KW-1185">Reference proteome</keyword>
<dbReference type="PROSITE" id="PS51336">
    <property type="entry name" value="DM10"/>
    <property type="match status" value="1"/>
</dbReference>
<evidence type="ECO:0000313" key="9">
    <source>
        <dbReference type="Proteomes" id="UP000673691"/>
    </source>
</evidence>
<dbReference type="AlphaFoldDB" id="A0A8H8DFP6"/>
<feature type="non-terminal residue" evidence="8">
    <location>
        <position position="95"/>
    </location>
</feature>
<evidence type="ECO:0000256" key="2">
    <source>
        <dbReference type="ARBA" id="ARBA00004245"/>
    </source>
</evidence>
<comment type="subcellular location">
    <subcellularLocation>
        <location evidence="1">Cell projection</location>
        <location evidence="1">Cilium</location>
    </subcellularLocation>
    <subcellularLocation>
        <location evidence="2">Cytoplasm</location>
        <location evidence="2">Cytoskeleton</location>
    </subcellularLocation>
</comment>
<sequence length="95" mass="11010">LEQKIKTSAEVYPKDTSLGEAVPAWIAFNRQVDWEEAEGVLICRHRIPLPDSKTRQHYTVTNFNVGREVTFYCRTFLITGCDVFTRNFLSKIGVW</sequence>
<reference evidence="8 9" key="1">
    <citation type="journal article" name="Sci. Rep.">
        <title>Genome-scale phylogenetic analyses confirm Olpidium as the closest living zoosporic fungus to the non-flagellated, terrestrial fungi.</title>
        <authorList>
            <person name="Chang Y."/>
            <person name="Rochon D."/>
            <person name="Sekimoto S."/>
            <person name="Wang Y."/>
            <person name="Chovatia M."/>
            <person name="Sandor L."/>
            <person name="Salamov A."/>
            <person name="Grigoriev I.V."/>
            <person name="Stajich J.E."/>
            <person name="Spatafora J.W."/>
        </authorList>
    </citation>
    <scope>NUCLEOTIDE SEQUENCE [LARGE SCALE GENOMIC DNA]</scope>
    <source>
        <strain evidence="8">S191</strain>
    </source>
</reference>
<keyword evidence="6" id="KW-0966">Cell projection</keyword>
<evidence type="ECO:0000256" key="3">
    <source>
        <dbReference type="ARBA" id="ARBA00022490"/>
    </source>
</evidence>
<name>A0A8H8DFP6_9FUNG</name>
<dbReference type="GO" id="GO:0005874">
    <property type="term" value="C:microtubule"/>
    <property type="evidence" value="ECO:0007669"/>
    <property type="project" value="TreeGrafter"/>
</dbReference>
<evidence type="ECO:0000256" key="1">
    <source>
        <dbReference type="ARBA" id="ARBA00004138"/>
    </source>
</evidence>
<protein>
    <recommendedName>
        <fullName evidence="7">DM10 domain-containing protein</fullName>
    </recommendedName>
</protein>
<dbReference type="Gene3D" id="2.30.29.170">
    <property type="match status" value="1"/>
</dbReference>
<evidence type="ECO:0000313" key="8">
    <source>
        <dbReference type="EMBL" id="KAG5456785.1"/>
    </source>
</evidence>
<accession>A0A8H8DFP6</accession>
<evidence type="ECO:0000256" key="5">
    <source>
        <dbReference type="ARBA" id="ARBA00023212"/>
    </source>
</evidence>
<organism evidence="8 9">
    <name type="scientific">Olpidium bornovanus</name>
    <dbReference type="NCBI Taxonomy" id="278681"/>
    <lineage>
        <taxon>Eukaryota</taxon>
        <taxon>Fungi</taxon>
        <taxon>Fungi incertae sedis</taxon>
        <taxon>Olpidiomycota</taxon>
        <taxon>Olpidiomycotina</taxon>
        <taxon>Olpidiomycetes</taxon>
        <taxon>Olpidiales</taxon>
        <taxon>Olpidiaceae</taxon>
        <taxon>Olpidium</taxon>
    </lineage>
</organism>
<keyword evidence="3" id="KW-0963">Cytoplasm</keyword>
<dbReference type="Pfam" id="PF06565">
    <property type="entry name" value="DM10_dom"/>
    <property type="match status" value="1"/>
</dbReference>
<dbReference type="PANTHER" id="PTHR12086">
    <property type="entry name" value="EF-HAND DOMAIN C-TERMINAL CONTAINING PROTEIN"/>
    <property type="match status" value="1"/>
</dbReference>
<feature type="non-terminal residue" evidence="8">
    <location>
        <position position="1"/>
    </location>
</feature>
<dbReference type="SMART" id="SM00676">
    <property type="entry name" value="DM10"/>
    <property type="match status" value="1"/>
</dbReference>
<gene>
    <name evidence="8" type="ORF">BJ554DRAFT_3370</name>
</gene>